<keyword evidence="1" id="KW-1133">Transmembrane helix</keyword>
<organism evidence="2 3">
    <name type="scientific">Pseudo-nitzschia multistriata</name>
    <dbReference type="NCBI Taxonomy" id="183589"/>
    <lineage>
        <taxon>Eukaryota</taxon>
        <taxon>Sar</taxon>
        <taxon>Stramenopiles</taxon>
        <taxon>Ochrophyta</taxon>
        <taxon>Bacillariophyta</taxon>
        <taxon>Bacillariophyceae</taxon>
        <taxon>Bacillariophycidae</taxon>
        <taxon>Bacillariales</taxon>
        <taxon>Bacillariaceae</taxon>
        <taxon>Pseudo-nitzschia</taxon>
    </lineage>
</organism>
<keyword evidence="3" id="KW-1185">Reference proteome</keyword>
<name>A0A448ZAS6_9STRA</name>
<evidence type="ECO:0000313" key="2">
    <source>
        <dbReference type="EMBL" id="VEU39165.1"/>
    </source>
</evidence>
<feature type="transmembrane region" description="Helical" evidence="1">
    <location>
        <begin position="122"/>
        <end position="139"/>
    </location>
</feature>
<proteinExistence type="predicted"/>
<feature type="transmembrane region" description="Helical" evidence="1">
    <location>
        <begin position="21"/>
        <end position="42"/>
    </location>
</feature>
<evidence type="ECO:0000256" key="1">
    <source>
        <dbReference type="SAM" id="Phobius"/>
    </source>
</evidence>
<dbReference type="Proteomes" id="UP000291116">
    <property type="component" value="Unassembled WGS sequence"/>
</dbReference>
<dbReference type="EMBL" id="CAACVS010000208">
    <property type="protein sequence ID" value="VEU39165.1"/>
    <property type="molecule type" value="Genomic_DNA"/>
</dbReference>
<keyword evidence="1" id="KW-0472">Membrane</keyword>
<feature type="transmembrane region" description="Helical" evidence="1">
    <location>
        <begin position="97"/>
        <end position="116"/>
    </location>
</feature>
<feature type="transmembrane region" description="Helical" evidence="1">
    <location>
        <begin position="62"/>
        <end position="85"/>
    </location>
</feature>
<dbReference type="OrthoDB" id="37809at2759"/>
<reference evidence="2 3" key="1">
    <citation type="submission" date="2019-01" db="EMBL/GenBank/DDBJ databases">
        <authorList>
            <person name="Ferrante I. M."/>
        </authorList>
    </citation>
    <scope>NUCLEOTIDE SEQUENCE [LARGE SCALE GENOMIC DNA]</scope>
    <source>
        <strain evidence="2 3">B856</strain>
    </source>
</reference>
<feature type="transmembrane region" description="Helical" evidence="1">
    <location>
        <begin position="160"/>
        <end position="179"/>
    </location>
</feature>
<evidence type="ECO:0000313" key="3">
    <source>
        <dbReference type="Proteomes" id="UP000291116"/>
    </source>
</evidence>
<dbReference type="AlphaFoldDB" id="A0A448ZAS6"/>
<accession>A0A448ZAS6</accession>
<keyword evidence="1" id="KW-0812">Transmembrane</keyword>
<feature type="transmembrane region" description="Helical" evidence="1">
    <location>
        <begin position="191"/>
        <end position="213"/>
    </location>
</feature>
<protein>
    <submittedName>
        <fullName evidence="2">Uncharacterized protein</fullName>
    </submittedName>
</protein>
<gene>
    <name evidence="2" type="ORF">PSNMU_V1.4_AUG-EV-PASAV3_0060080</name>
</gene>
<sequence length="223" mass="25069">MAASPVNVYTEEKAQRLIRTFSASLAFCLLIGWFEIMILRPAQDMAQEMEHLDPSEIISLPFPLVNSTIFAILPVFVLMIVWTVYNPSTVGWKILSLIKVTGFIFVIFGLCGNDLIATWEHSVSAALFLAALLCTNLTEKRTSKLLEELPFYDHSDLLSTIRLYTTLAFIIPFSILSVLDHGDQKQRWPCPVFMGGTYGFAFGSVGGIFLNYFKAKKLEKVKN</sequence>